<evidence type="ECO:0000256" key="1">
    <source>
        <dbReference type="ARBA" id="ARBA00004141"/>
    </source>
</evidence>
<feature type="transmembrane region" description="Helical" evidence="5">
    <location>
        <begin position="65"/>
        <end position="85"/>
    </location>
</feature>
<feature type="transmembrane region" description="Helical" evidence="5">
    <location>
        <begin position="106"/>
        <end position="128"/>
    </location>
</feature>
<accession>A0ABT6MZP9</accession>
<evidence type="ECO:0000256" key="2">
    <source>
        <dbReference type="ARBA" id="ARBA00022692"/>
    </source>
</evidence>
<evidence type="ECO:0000256" key="3">
    <source>
        <dbReference type="ARBA" id="ARBA00022989"/>
    </source>
</evidence>
<keyword evidence="3 5" id="KW-1133">Transmembrane helix</keyword>
<keyword evidence="4 5" id="KW-0472">Membrane</keyword>
<dbReference type="Pfam" id="PF02674">
    <property type="entry name" value="Colicin_V"/>
    <property type="match status" value="1"/>
</dbReference>
<dbReference type="InterPro" id="IPR052719">
    <property type="entry name" value="CvpA-like"/>
</dbReference>
<evidence type="ECO:0000313" key="6">
    <source>
        <dbReference type="EMBL" id="MDH7638427.1"/>
    </source>
</evidence>
<evidence type="ECO:0000256" key="4">
    <source>
        <dbReference type="ARBA" id="ARBA00023136"/>
    </source>
</evidence>
<name>A0ABT6MZP9_9SPHN</name>
<organism evidence="6 7">
    <name type="scientific">Sphingomonas oryzagri</name>
    <dbReference type="NCBI Taxonomy" id="3042314"/>
    <lineage>
        <taxon>Bacteria</taxon>
        <taxon>Pseudomonadati</taxon>
        <taxon>Pseudomonadota</taxon>
        <taxon>Alphaproteobacteria</taxon>
        <taxon>Sphingomonadales</taxon>
        <taxon>Sphingomonadaceae</taxon>
        <taxon>Sphingomonas</taxon>
    </lineage>
</organism>
<dbReference type="EMBL" id="JARYGZ010000001">
    <property type="protein sequence ID" value="MDH7638427.1"/>
    <property type="molecule type" value="Genomic_DNA"/>
</dbReference>
<dbReference type="PANTHER" id="PTHR36926:SF1">
    <property type="entry name" value="COLICIN V PRODUCTION PROTEIN"/>
    <property type="match status" value="1"/>
</dbReference>
<evidence type="ECO:0000256" key="5">
    <source>
        <dbReference type="SAM" id="Phobius"/>
    </source>
</evidence>
<evidence type="ECO:0000313" key="7">
    <source>
        <dbReference type="Proteomes" id="UP001160625"/>
    </source>
</evidence>
<keyword evidence="7" id="KW-1185">Reference proteome</keyword>
<protein>
    <submittedName>
        <fullName evidence="6">CvpA family protein</fullName>
    </submittedName>
</protein>
<dbReference type="InterPro" id="IPR003825">
    <property type="entry name" value="Colicin-V_CvpA"/>
</dbReference>
<sequence>MHSLTLLDIIVLIFVGGGAILGVLRGFVTEVLSLFAWVAVVIALKLFYTPAALIVGTWLHTKSGASLLAFVLVFGITFFGGRMIAQRIGRRTRDSVLGPIDRTLGLGFGALKGLIGATLLFMFGNLVYDIGYGGAAPRPDWVREARSISLLQASRHAIDDMIAKRRGEPAGVENVEGSTTN</sequence>
<proteinExistence type="predicted"/>
<dbReference type="Proteomes" id="UP001160625">
    <property type="component" value="Unassembled WGS sequence"/>
</dbReference>
<feature type="transmembrane region" description="Helical" evidence="5">
    <location>
        <begin position="6"/>
        <end position="27"/>
    </location>
</feature>
<comment type="caution">
    <text evidence="6">The sequence shown here is derived from an EMBL/GenBank/DDBJ whole genome shotgun (WGS) entry which is preliminary data.</text>
</comment>
<gene>
    <name evidence="6" type="ORF">QGN17_06760</name>
</gene>
<comment type="subcellular location">
    <subcellularLocation>
        <location evidence="1">Membrane</location>
        <topology evidence="1">Multi-pass membrane protein</topology>
    </subcellularLocation>
</comment>
<dbReference type="RefSeq" id="WP_281043733.1">
    <property type="nucleotide sequence ID" value="NZ_JARYGZ010000001.1"/>
</dbReference>
<reference evidence="6" key="1">
    <citation type="submission" date="2023-04" db="EMBL/GenBank/DDBJ databases">
        <title>Sphingomonas sp. MAHUQ-71 isolated from rice field.</title>
        <authorList>
            <person name="Huq M.A."/>
        </authorList>
    </citation>
    <scope>NUCLEOTIDE SEQUENCE</scope>
    <source>
        <strain evidence="6">MAHUQ-71</strain>
    </source>
</reference>
<dbReference type="PANTHER" id="PTHR36926">
    <property type="entry name" value="COLICIN V PRODUCTION PROTEIN"/>
    <property type="match status" value="1"/>
</dbReference>
<keyword evidence="2 5" id="KW-0812">Transmembrane</keyword>
<feature type="transmembrane region" description="Helical" evidence="5">
    <location>
        <begin position="34"/>
        <end position="59"/>
    </location>
</feature>